<dbReference type="GO" id="GO:0046872">
    <property type="term" value="F:metal ion binding"/>
    <property type="evidence" value="ECO:0007669"/>
    <property type="project" value="UniProtKB-KW"/>
</dbReference>
<evidence type="ECO:0000256" key="2">
    <source>
        <dbReference type="ARBA" id="ARBA00012864"/>
    </source>
</evidence>
<dbReference type="NCBIfam" id="TIGR01224">
    <property type="entry name" value="hutI"/>
    <property type="match status" value="1"/>
</dbReference>
<reference evidence="10 11" key="1">
    <citation type="journal article" date="1992" name="Int. J. Syst. Bacteriol.">
        <title>Sphingobacterium antarcticus sp. nov. a Psychrotrophic Bacterium from the Soils of Schirmacher Oasis, Antarctica.</title>
        <authorList>
            <person name="Shivaji S."/>
            <person name="Ray M.K."/>
            <person name="Rao N.S."/>
            <person name="Saiserr L."/>
            <person name="Jagannadham M.V."/>
            <person name="Kumar G.S."/>
            <person name="Reddy G."/>
            <person name="Bhargava P.M."/>
        </authorList>
    </citation>
    <scope>NUCLEOTIDE SEQUENCE [LARGE SCALE GENOMIC DNA]</scope>
    <source>
        <strain evidence="10 11">4BY</strain>
    </source>
</reference>
<evidence type="ECO:0000256" key="1">
    <source>
        <dbReference type="ARBA" id="ARBA00005023"/>
    </source>
</evidence>
<feature type="domain" description="Amidohydrolase-related" evidence="9">
    <location>
        <begin position="73"/>
        <end position="412"/>
    </location>
</feature>
<dbReference type="PANTHER" id="PTHR42752:SF1">
    <property type="entry name" value="IMIDAZOLONEPROPIONASE-RELATED"/>
    <property type="match status" value="1"/>
</dbReference>
<dbReference type="SUPFAM" id="SSF51338">
    <property type="entry name" value="Composite domain of metallo-dependent hydrolases"/>
    <property type="match status" value="1"/>
</dbReference>
<dbReference type="Gene3D" id="3.20.20.140">
    <property type="entry name" value="Metal-dependent hydrolases"/>
    <property type="match status" value="1"/>
</dbReference>
<evidence type="ECO:0000256" key="3">
    <source>
        <dbReference type="ARBA" id="ARBA00022723"/>
    </source>
</evidence>
<evidence type="ECO:0000256" key="8">
    <source>
        <dbReference type="NCBIfam" id="TIGR01224"/>
    </source>
</evidence>
<dbReference type="GO" id="GO:0019556">
    <property type="term" value="P:L-histidine catabolic process to glutamate and formamide"/>
    <property type="evidence" value="ECO:0007669"/>
    <property type="project" value="UniProtKB-UniRule"/>
</dbReference>
<dbReference type="InterPro" id="IPR005920">
    <property type="entry name" value="HutI"/>
</dbReference>
<comment type="caution">
    <text evidence="10">The sequence shown here is derived from an EMBL/GenBank/DDBJ whole genome shotgun (WGS) entry which is preliminary data.</text>
</comment>
<name>A0A081PKQ8_9SPHI</name>
<keyword evidence="4" id="KW-0378">Hydrolase</keyword>
<dbReference type="InterPro" id="IPR032466">
    <property type="entry name" value="Metal_Hydrolase"/>
</dbReference>
<evidence type="ECO:0000256" key="5">
    <source>
        <dbReference type="ARBA" id="ARBA00022808"/>
    </source>
</evidence>
<keyword evidence="7" id="KW-0408">Iron</keyword>
<dbReference type="SUPFAM" id="SSF51556">
    <property type="entry name" value="Metallo-dependent hydrolases"/>
    <property type="match status" value="1"/>
</dbReference>
<keyword evidence="6" id="KW-0862">Zinc</keyword>
<dbReference type="RefSeq" id="WP_037438349.1">
    <property type="nucleotide sequence ID" value="NZ_JNFF01000019.1"/>
</dbReference>
<comment type="pathway">
    <text evidence="1">Amino-acid degradation.</text>
</comment>
<organism evidence="10 11">
    <name type="scientific">Pedobacter antarcticus 4BY</name>
    <dbReference type="NCBI Taxonomy" id="1358423"/>
    <lineage>
        <taxon>Bacteria</taxon>
        <taxon>Pseudomonadati</taxon>
        <taxon>Bacteroidota</taxon>
        <taxon>Sphingobacteriia</taxon>
        <taxon>Sphingobacteriales</taxon>
        <taxon>Sphingobacteriaceae</taxon>
        <taxon>Pedobacter</taxon>
    </lineage>
</organism>
<evidence type="ECO:0000256" key="7">
    <source>
        <dbReference type="ARBA" id="ARBA00023004"/>
    </source>
</evidence>
<evidence type="ECO:0000313" key="10">
    <source>
        <dbReference type="EMBL" id="KEQ31281.1"/>
    </source>
</evidence>
<dbReference type="eggNOG" id="COG1228">
    <property type="taxonomic scope" value="Bacteria"/>
</dbReference>
<dbReference type="Pfam" id="PF01979">
    <property type="entry name" value="Amidohydro_1"/>
    <property type="match status" value="1"/>
</dbReference>
<evidence type="ECO:0000259" key="9">
    <source>
        <dbReference type="Pfam" id="PF01979"/>
    </source>
</evidence>
<gene>
    <name evidence="10" type="ORF">N180_03265</name>
</gene>
<dbReference type="EMBL" id="JNFF01000019">
    <property type="protein sequence ID" value="KEQ31281.1"/>
    <property type="molecule type" value="Genomic_DNA"/>
</dbReference>
<keyword evidence="11" id="KW-1185">Reference proteome</keyword>
<dbReference type="EC" id="3.5.2.7" evidence="2 8"/>
<evidence type="ECO:0000256" key="6">
    <source>
        <dbReference type="ARBA" id="ARBA00022833"/>
    </source>
</evidence>
<evidence type="ECO:0000256" key="4">
    <source>
        <dbReference type="ARBA" id="ARBA00022801"/>
    </source>
</evidence>
<keyword evidence="3" id="KW-0479">Metal-binding</keyword>
<dbReference type="OrthoDB" id="9776455at2"/>
<keyword evidence="5" id="KW-0369">Histidine metabolism</keyword>
<dbReference type="GO" id="GO:0005737">
    <property type="term" value="C:cytoplasm"/>
    <property type="evidence" value="ECO:0007669"/>
    <property type="project" value="UniProtKB-UniRule"/>
</dbReference>
<dbReference type="GO" id="GO:0050480">
    <property type="term" value="F:imidazolonepropionase activity"/>
    <property type="evidence" value="ECO:0007669"/>
    <property type="project" value="UniProtKB-UniRule"/>
</dbReference>
<dbReference type="Gene3D" id="2.30.40.10">
    <property type="entry name" value="Urease, subunit C, domain 1"/>
    <property type="match status" value="1"/>
</dbReference>
<dbReference type="AlphaFoldDB" id="A0A081PKQ8"/>
<dbReference type="InterPro" id="IPR011059">
    <property type="entry name" value="Metal-dep_hydrolase_composite"/>
</dbReference>
<dbReference type="InterPro" id="IPR006680">
    <property type="entry name" value="Amidohydro-rel"/>
</dbReference>
<evidence type="ECO:0000313" key="11">
    <source>
        <dbReference type="Proteomes" id="UP000028007"/>
    </source>
</evidence>
<dbReference type="PANTHER" id="PTHR42752">
    <property type="entry name" value="IMIDAZOLONEPROPIONASE"/>
    <property type="match status" value="1"/>
</dbReference>
<proteinExistence type="predicted"/>
<accession>A0A081PKQ8</accession>
<sequence length="414" mass="44690">MEKETHKLIGPFSQILTMEGIKMHGSVSDDQLVCLENAGILTKAGRIEDVGNFETLRSLHPYAIVEQIDQERVLLPGFIDCHTHICFGGSRAKDYSLRIQGRSYLEIAKSGGGIWDSVLQTRKASIQQLEAGIISRANRHLHEGVTTIEVKSGYGLDLEHELKQLTAIRNANQKTKADLISTCLAAHLHPKDFGGNATAYLEFVLQTILPEISRQKLSNRVDIFIEQSAFSVEEAIPYLNKAAAMGFNLTVHADQFSTGGLKAAIQVGAISADHLEASGEAEASLLDQSSTVAVVLPGASLGLGMSYAPARLLLNNGACVAIASDWNPGSAPMGDLLMQAAVLSASEKLTTAEVFAALTFRAAKALNIVDKGVLAKGMVADMQAYPTADYREILYYQGKLKPAEVWKDGRLVKN</sequence>
<protein>
    <recommendedName>
        <fullName evidence="2 8">Imidazolonepropionase</fullName>
        <ecNumber evidence="2 8">3.5.2.7</ecNumber>
    </recommendedName>
</protein>
<dbReference type="Proteomes" id="UP000028007">
    <property type="component" value="Unassembled WGS sequence"/>
</dbReference>